<evidence type="ECO:0000259" key="1">
    <source>
        <dbReference type="Pfam" id="PF02627"/>
    </source>
</evidence>
<gene>
    <name evidence="2" type="ORF">P4G45_08130</name>
    <name evidence="3" type="ORF">P8936_08600</name>
</gene>
<proteinExistence type="predicted"/>
<dbReference type="Gene3D" id="1.20.1290.10">
    <property type="entry name" value="AhpD-like"/>
    <property type="match status" value="1"/>
</dbReference>
<evidence type="ECO:0000313" key="2">
    <source>
        <dbReference type="EMBL" id="XBH11679.1"/>
    </source>
</evidence>
<dbReference type="KEGG" id="epl:P4G45_08130"/>
<dbReference type="PANTHER" id="PTHR34846">
    <property type="entry name" value="4-CARBOXYMUCONOLACTONE DECARBOXYLASE FAMILY PROTEIN (AFU_ORTHOLOGUE AFUA_6G11590)"/>
    <property type="match status" value="1"/>
</dbReference>
<dbReference type="GO" id="GO:0051920">
    <property type="term" value="F:peroxiredoxin activity"/>
    <property type="evidence" value="ECO:0007669"/>
    <property type="project" value="InterPro"/>
</dbReference>
<evidence type="ECO:0000313" key="3">
    <source>
        <dbReference type="EMBL" id="XBH15209.1"/>
    </source>
</evidence>
<dbReference type="InterPro" id="IPR003779">
    <property type="entry name" value="CMD-like"/>
</dbReference>
<dbReference type="PANTHER" id="PTHR34846:SF10">
    <property type="entry name" value="CYTOPLASMIC PROTEIN"/>
    <property type="match status" value="1"/>
</dbReference>
<dbReference type="NCBIfam" id="TIGR00778">
    <property type="entry name" value="ahpD_dom"/>
    <property type="match status" value="1"/>
</dbReference>
<dbReference type="InterPro" id="IPR004675">
    <property type="entry name" value="AhpD_core"/>
</dbReference>
<dbReference type="Pfam" id="PF02627">
    <property type="entry name" value="CMD"/>
    <property type="match status" value="1"/>
</dbReference>
<dbReference type="InterPro" id="IPR029032">
    <property type="entry name" value="AhpD-like"/>
</dbReference>
<protein>
    <submittedName>
        <fullName evidence="3">Carboxymuconolactone decarboxylase family protein</fullName>
    </submittedName>
</protein>
<organism evidence="3">
    <name type="scientific">Edaphobacter paludis</name>
    <dbReference type="NCBI Taxonomy" id="3035702"/>
    <lineage>
        <taxon>Bacteria</taxon>
        <taxon>Pseudomonadati</taxon>
        <taxon>Acidobacteriota</taxon>
        <taxon>Terriglobia</taxon>
        <taxon>Terriglobales</taxon>
        <taxon>Acidobacteriaceae</taxon>
        <taxon>Edaphobacter</taxon>
    </lineage>
</organism>
<accession>A0AAU7DC14</accession>
<sequence>MQSRLEIQKVAPQAYRTMAALETYVRNSGLEEALILLVKLRASQINGCSYCIDMHTKDARANGESEQRLYALSAWRETPFFTDRERAALNWTEALTLISQSQAPDSIYEEVRERFSELELVNLTMTIVTINGWNRICVGFRKVPGTYEPASKHP</sequence>
<dbReference type="SUPFAM" id="SSF69118">
    <property type="entry name" value="AhpD-like"/>
    <property type="match status" value="1"/>
</dbReference>
<dbReference type="EMBL" id="CP121195">
    <property type="protein sequence ID" value="XBH15209.1"/>
    <property type="molecule type" value="Genomic_DNA"/>
</dbReference>
<dbReference type="EMBL" id="CP121194">
    <property type="protein sequence ID" value="XBH11679.1"/>
    <property type="molecule type" value="Genomic_DNA"/>
</dbReference>
<feature type="domain" description="Carboxymuconolactone decarboxylase-like" evidence="1">
    <location>
        <begin position="12"/>
        <end position="94"/>
    </location>
</feature>
<dbReference type="RefSeq" id="WP_348269169.1">
    <property type="nucleotide sequence ID" value="NZ_CP121194.1"/>
</dbReference>
<reference evidence="3" key="1">
    <citation type="submission" date="2023-03" db="EMBL/GenBank/DDBJ databases">
        <title>Edaphobacter sp.</title>
        <authorList>
            <person name="Huber K.J."/>
            <person name="Papendorf J."/>
            <person name="Pilke C."/>
            <person name="Bunk B."/>
            <person name="Sproeer C."/>
            <person name="Pester M."/>
        </authorList>
    </citation>
    <scope>NUCLEOTIDE SEQUENCE</scope>
    <source>
        <strain evidence="2">DSM 109919</strain>
        <strain evidence="3">DSM 109920</strain>
    </source>
</reference>
<name>A0AAU7DC14_9BACT</name>
<dbReference type="AlphaFoldDB" id="A0AAU7DC14"/>
<accession>A0AAU7D305</accession>